<evidence type="ECO:0000313" key="6">
    <source>
        <dbReference type="Proteomes" id="UP000324965"/>
    </source>
</evidence>
<evidence type="ECO:0000256" key="1">
    <source>
        <dbReference type="ARBA" id="ARBA00022729"/>
    </source>
</evidence>
<dbReference type="RefSeq" id="WP_149515992.1">
    <property type="nucleotide sequence ID" value="NZ_VDFC01000120.1"/>
</dbReference>
<dbReference type="Gene3D" id="2.130.10.130">
    <property type="entry name" value="Integrin alpha, N-terminal"/>
    <property type="match status" value="3"/>
</dbReference>
<keyword evidence="3" id="KW-0325">Glycoprotein</keyword>
<evidence type="ECO:0000256" key="2">
    <source>
        <dbReference type="ARBA" id="ARBA00022737"/>
    </source>
</evidence>
<reference evidence="5 6" key="1">
    <citation type="submission" date="2019-05" db="EMBL/GenBank/DDBJ databases">
        <authorList>
            <person name="Hariharan J."/>
            <person name="Choudoir M.J."/>
            <person name="Diebold P."/>
            <person name="Panke-Buisse K."/>
            <person name="Buckley D.H."/>
        </authorList>
    </citation>
    <scope>NUCLEOTIDE SEQUENCE [LARGE SCALE GENOMIC DNA]</scope>
    <source>
        <strain evidence="5 6">SUN51</strain>
    </source>
</reference>
<name>A0A5A9ZGV2_9ACTN</name>
<keyword evidence="2" id="KW-0677">Repeat</keyword>
<dbReference type="InterPro" id="IPR013519">
    <property type="entry name" value="Int_alpha_beta-p"/>
</dbReference>
<dbReference type="PROSITE" id="PS51470">
    <property type="entry name" value="FG_GAP"/>
    <property type="match status" value="1"/>
</dbReference>
<dbReference type="Pfam" id="PF01839">
    <property type="entry name" value="FG-GAP"/>
    <property type="match status" value="1"/>
</dbReference>
<comment type="caution">
    <text evidence="5">The sequence shown here is derived from an EMBL/GenBank/DDBJ whole genome shotgun (WGS) entry which is preliminary data.</text>
</comment>
<dbReference type="AlphaFoldDB" id="A0A5A9ZGV2"/>
<sequence length="447" mass="45351">DHPRPGDFNGDGYDDFATVVTSRSGDGARTTETLVVVHGSRDGLDPATARRTPAGGGGAYFTSLLRTDLDGDGFTDLVAGRGKGDTRLGALALFGGARGVKDATPLAVPDDFRPLAAADFDGDGTVDLLDGGQAGTGGTDGTDAEGPGTGGLLLYGPFDRAGTPERRAALDLGQRGYASPASATTGDFDADGRAEVVLTYHFDAEEDEDAPADLHTVGYYEGAGDGRDGLVRDTARERAVAGAVDTPDGPGTPAAGDADGDGVDDLLLPTRLPVAPADEPAAGGALTVLYGSRTGPGGGRGKSVITGEGGAARRTDFGSSPAVGDVNGDGRPDVVVNTPGFRRHDGRVTLLPGGPGGVPSATGEQSVDAATDGLPGTPNPHHWNAFDHRPPLLDVDGDDHADAVVFGPLYEKRKGAYLVLHGTDTGFAPSKAHLFTPSDLGVPLRQK</sequence>
<dbReference type="InterPro" id="IPR013517">
    <property type="entry name" value="FG-GAP"/>
</dbReference>
<keyword evidence="6" id="KW-1185">Reference proteome</keyword>
<dbReference type="InterPro" id="IPR028994">
    <property type="entry name" value="Integrin_alpha_N"/>
</dbReference>
<proteinExistence type="predicted"/>
<dbReference type="Proteomes" id="UP000324965">
    <property type="component" value="Unassembled WGS sequence"/>
</dbReference>
<evidence type="ECO:0000256" key="4">
    <source>
        <dbReference type="SAM" id="MobiDB-lite"/>
    </source>
</evidence>
<feature type="non-terminal residue" evidence="5">
    <location>
        <position position="1"/>
    </location>
</feature>
<dbReference type="PANTHER" id="PTHR46580">
    <property type="entry name" value="SENSOR KINASE-RELATED"/>
    <property type="match status" value="1"/>
</dbReference>
<dbReference type="EMBL" id="VDFC01000120">
    <property type="protein sequence ID" value="KAA0916414.1"/>
    <property type="molecule type" value="Genomic_DNA"/>
</dbReference>
<accession>A0A5A9ZGV2</accession>
<protein>
    <recommendedName>
        <fullName evidence="7">VCBS repeat-containing protein</fullName>
    </recommendedName>
</protein>
<feature type="region of interest" description="Disordered" evidence="4">
    <location>
        <begin position="311"/>
        <end position="332"/>
    </location>
</feature>
<evidence type="ECO:0000313" key="5">
    <source>
        <dbReference type="EMBL" id="KAA0916414.1"/>
    </source>
</evidence>
<evidence type="ECO:0008006" key="7">
    <source>
        <dbReference type="Google" id="ProtNLM"/>
    </source>
</evidence>
<organism evidence="5 6">
    <name type="scientific">Streptomyces apricus</name>
    <dbReference type="NCBI Taxonomy" id="1828112"/>
    <lineage>
        <taxon>Bacteria</taxon>
        <taxon>Bacillati</taxon>
        <taxon>Actinomycetota</taxon>
        <taxon>Actinomycetes</taxon>
        <taxon>Kitasatosporales</taxon>
        <taxon>Streptomycetaceae</taxon>
        <taxon>Streptomyces</taxon>
    </lineage>
</organism>
<dbReference type="OrthoDB" id="3949976at2"/>
<gene>
    <name evidence="5" type="ORF">FGF04_38240</name>
</gene>
<dbReference type="SMART" id="SM00191">
    <property type="entry name" value="Int_alpha"/>
    <property type="match status" value="2"/>
</dbReference>
<evidence type="ECO:0000256" key="3">
    <source>
        <dbReference type="ARBA" id="ARBA00023180"/>
    </source>
</evidence>
<dbReference type="SUPFAM" id="SSF69318">
    <property type="entry name" value="Integrin alpha N-terminal domain"/>
    <property type="match status" value="1"/>
</dbReference>
<keyword evidence="1" id="KW-0732">Signal</keyword>